<dbReference type="SUPFAM" id="SSF46894">
    <property type="entry name" value="C-terminal effector domain of the bipartite response regulators"/>
    <property type="match status" value="1"/>
</dbReference>
<keyword evidence="5 9" id="KW-0238">DNA-binding</keyword>
<dbReference type="Pfam" id="PF00072">
    <property type="entry name" value="Response_reg"/>
    <property type="match status" value="1"/>
</dbReference>
<dbReference type="GO" id="GO:0032993">
    <property type="term" value="C:protein-DNA complex"/>
    <property type="evidence" value="ECO:0007669"/>
    <property type="project" value="TreeGrafter"/>
</dbReference>
<dbReference type="SMART" id="SM00448">
    <property type="entry name" value="REC"/>
    <property type="match status" value="1"/>
</dbReference>
<keyword evidence="3" id="KW-0902">Two-component regulatory system</keyword>
<evidence type="ECO:0000256" key="3">
    <source>
        <dbReference type="ARBA" id="ARBA00023012"/>
    </source>
</evidence>
<accession>A0A9D0Z666</accession>
<feature type="DNA-binding region" description="OmpR/PhoB-type" evidence="9">
    <location>
        <begin position="126"/>
        <end position="222"/>
    </location>
</feature>
<proteinExistence type="predicted"/>
<evidence type="ECO:0000256" key="7">
    <source>
        <dbReference type="ARBA" id="ARBA00024867"/>
    </source>
</evidence>
<dbReference type="EMBL" id="DVFN01000090">
    <property type="protein sequence ID" value="HIQ69867.1"/>
    <property type="molecule type" value="Genomic_DNA"/>
</dbReference>
<keyword evidence="4" id="KW-0805">Transcription regulation</keyword>
<evidence type="ECO:0000256" key="1">
    <source>
        <dbReference type="ARBA" id="ARBA00018672"/>
    </source>
</evidence>
<reference evidence="12" key="2">
    <citation type="journal article" date="2021" name="PeerJ">
        <title>Extensive microbial diversity within the chicken gut microbiome revealed by metagenomics and culture.</title>
        <authorList>
            <person name="Gilroy R."/>
            <person name="Ravi A."/>
            <person name="Getino M."/>
            <person name="Pursley I."/>
            <person name="Horton D.L."/>
            <person name="Alikhan N.F."/>
            <person name="Baker D."/>
            <person name="Gharbi K."/>
            <person name="Hall N."/>
            <person name="Watson M."/>
            <person name="Adriaenssens E.M."/>
            <person name="Foster-Nyarko E."/>
            <person name="Jarju S."/>
            <person name="Secka A."/>
            <person name="Antonio M."/>
            <person name="Oren A."/>
            <person name="Chaudhuri R.R."/>
            <person name="La Ragione R."/>
            <person name="Hildebrand F."/>
            <person name="Pallen M.J."/>
        </authorList>
    </citation>
    <scope>NUCLEOTIDE SEQUENCE</scope>
    <source>
        <strain evidence="12">ChiSjej2B20-13462</strain>
    </source>
</reference>
<dbReference type="InterPro" id="IPR016032">
    <property type="entry name" value="Sig_transdc_resp-reg_C-effctor"/>
</dbReference>
<evidence type="ECO:0000313" key="12">
    <source>
        <dbReference type="EMBL" id="HIQ69867.1"/>
    </source>
</evidence>
<dbReference type="AlphaFoldDB" id="A0A9D0Z666"/>
<evidence type="ECO:0000256" key="5">
    <source>
        <dbReference type="ARBA" id="ARBA00023125"/>
    </source>
</evidence>
<keyword evidence="2 8" id="KW-0597">Phosphoprotein</keyword>
<protein>
    <recommendedName>
        <fullName evidence="1">Stage 0 sporulation protein A homolog</fullName>
    </recommendedName>
</protein>
<evidence type="ECO:0000256" key="8">
    <source>
        <dbReference type="PROSITE-ProRule" id="PRU00169"/>
    </source>
</evidence>
<reference evidence="12" key="1">
    <citation type="submission" date="2020-10" db="EMBL/GenBank/DDBJ databases">
        <authorList>
            <person name="Gilroy R."/>
        </authorList>
    </citation>
    <scope>NUCLEOTIDE SEQUENCE</scope>
    <source>
        <strain evidence="12">ChiSjej2B20-13462</strain>
    </source>
</reference>
<dbReference type="InterPro" id="IPR036388">
    <property type="entry name" value="WH-like_DNA-bd_sf"/>
</dbReference>
<dbReference type="Gene3D" id="1.10.10.10">
    <property type="entry name" value="Winged helix-like DNA-binding domain superfamily/Winged helix DNA-binding domain"/>
    <property type="match status" value="1"/>
</dbReference>
<dbReference type="PROSITE" id="PS50110">
    <property type="entry name" value="RESPONSE_REGULATORY"/>
    <property type="match status" value="1"/>
</dbReference>
<dbReference type="CDD" id="cd00383">
    <property type="entry name" value="trans_reg_C"/>
    <property type="match status" value="1"/>
</dbReference>
<dbReference type="SMART" id="SM00862">
    <property type="entry name" value="Trans_reg_C"/>
    <property type="match status" value="1"/>
</dbReference>
<evidence type="ECO:0000259" key="10">
    <source>
        <dbReference type="PROSITE" id="PS50110"/>
    </source>
</evidence>
<dbReference type="InterPro" id="IPR001789">
    <property type="entry name" value="Sig_transdc_resp-reg_receiver"/>
</dbReference>
<dbReference type="Proteomes" id="UP000886874">
    <property type="component" value="Unassembled WGS sequence"/>
</dbReference>
<evidence type="ECO:0000313" key="13">
    <source>
        <dbReference type="Proteomes" id="UP000886874"/>
    </source>
</evidence>
<dbReference type="Gene3D" id="3.40.50.2300">
    <property type="match status" value="1"/>
</dbReference>
<dbReference type="InterPro" id="IPR001867">
    <property type="entry name" value="OmpR/PhoB-type_DNA-bd"/>
</dbReference>
<dbReference type="PANTHER" id="PTHR48111:SF1">
    <property type="entry name" value="TWO-COMPONENT RESPONSE REGULATOR ORR33"/>
    <property type="match status" value="1"/>
</dbReference>
<feature type="domain" description="OmpR/PhoB-type" evidence="11">
    <location>
        <begin position="126"/>
        <end position="222"/>
    </location>
</feature>
<dbReference type="Gene3D" id="6.10.250.690">
    <property type="match status" value="1"/>
</dbReference>
<dbReference type="PROSITE" id="PS51755">
    <property type="entry name" value="OMPR_PHOB"/>
    <property type="match status" value="1"/>
</dbReference>
<dbReference type="SUPFAM" id="SSF52172">
    <property type="entry name" value="CheY-like"/>
    <property type="match status" value="1"/>
</dbReference>
<sequence length="224" mass="25170">MIYLVEDDGNIREFVLYALTGQGYDAQGFEKPSQFFAALERQLPELVLLDLMLPEEDGLTVLRRLRTNPVTRHLPVIILSAKDTEFDKVLGLDNGADDYLPKPFGMLELFSRIRAVLRRSQTAPAPREYRVGGLQVSPAKRETLVDGESVALTPKEFEILCLLLANSGLVLSRGQIQDQVWGMEYLGETRTVDVHIRTLRQKLGRCGELIETVRGVGYRLAALK</sequence>
<feature type="domain" description="Response regulatory" evidence="10">
    <location>
        <begin position="1"/>
        <end position="117"/>
    </location>
</feature>
<dbReference type="InterPro" id="IPR011006">
    <property type="entry name" value="CheY-like_superfamily"/>
</dbReference>
<evidence type="ECO:0000256" key="2">
    <source>
        <dbReference type="ARBA" id="ARBA00022553"/>
    </source>
</evidence>
<name>A0A9D0Z666_9FIRM</name>
<evidence type="ECO:0000259" key="11">
    <source>
        <dbReference type="PROSITE" id="PS51755"/>
    </source>
</evidence>
<dbReference type="FunFam" id="1.10.10.10:FF:000018">
    <property type="entry name" value="DNA-binding response regulator ResD"/>
    <property type="match status" value="1"/>
</dbReference>
<dbReference type="GO" id="GO:0000156">
    <property type="term" value="F:phosphorelay response regulator activity"/>
    <property type="evidence" value="ECO:0007669"/>
    <property type="project" value="TreeGrafter"/>
</dbReference>
<keyword evidence="6" id="KW-0804">Transcription</keyword>
<dbReference type="PANTHER" id="PTHR48111">
    <property type="entry name" value="REGULATOR OF RPOS"/>
    <property type="match status" value="1"/>
</dbReference>
<dbReference type="GO" id="GO:0000976">
    <property type="term" value="F:transcription cis-regulatory region binding"/>
    <property type="evidence" value="ECO:0007669"/>
    <property type="project" value="TreeGrafter"/>
</dbReference>
<dbReference type="GO" id="GO:0006355">
    <property type="term" value="P:regulation of DNA-templated transcription"/>
    <property type="evidence" value="ECO:0007669"/>
    <property type="project" value="InterPro"/>
</dbReference>
<evidence type="ECO:0000256" key="9">
    <source>
        <dbReference type="PROSITE-ProRule" id="PRU01091"/>
    </source>
</evidence>
<comment type="function">
    <text evidence="7">May play the central regulatory role in sporulation. It may be an element of the effector pathway responsible for the activation of sporulation genes in response to nutritional stress. Spo0A may act in concert with spo0H (a sigma factor) to control the expression of some genes that are critical to the sporulation process.</text>
</comment>
<dbReference type="InterPro" id="IPR039420">
    <property type="entry name" value="WalR-like"/>
</dbReference>
<organism evidence="12 13">
    <name type="scientific">Candidatus Avoscillospira stercorigallinarum</name>
    <dbReference type="NCBI Taxonomy" id="2840708"/>
    <lineage>
        <taxon>Bacteria</taxon>
        <taxon>Bacillati</taxon>
        <taxon>Bacillota</taxon>
        <taxon>Clostridia</taxon>
        <taxon>Eubacteriales</taxon>
        <taxon>Oscillospiraceae</taxon>
        <taxon>Oscillospiraceae incertae sedis</taxon>
        <taxon>Candidatus Avoscillospira</taxon>
    </lineage>
</organism>
<dbReference type="Pfam" id="PF00486">
    <property type="entry name" value="Trans_reg_C"/>
    <property type="match status" value="1"/>
</dbReference>
<gene>
    <name evidence="12" type="ORF">IAA67_06030</name>
</gene>
<feature type="modified residue" description="4-aspartylphosphate" evidence="8">
    <location>
        <position position="50"/>
    </location>
</feature>
<evidence type="ECO:0000256" key="6">
    <source>
        <dbReference type="ARBA" id="ARBA00023163"/>
    </source>
</evidence>
<comment type="caution">
    <text evidence="12">The sequence shown here is derived from an EMBL/GenBank/DDBJ whole genome shotgun (WGS) entry which is preliminary data.</text>
</comment>
<evidence type="ECO:0000256" key="4">
    <source>
        <dbReference type="ARBA" id="ARBA00023015"/>
    </source>
</evidence>
<dbReference type="GO" id="GO:0005829">
    <property type="term" value="C:cytosol"/>
    <property type="evidence" value="ECO:0007669"/>
    <property type="project" value="TreeGrafter"/>
</dbReference>